<dbReference type="GO" id="GO:0005737">
    <property type="term" value="C:cytoplasm"/>
    <property type="evidence" value="ECO:0007669"/>
    <property type="project" value="UniProtKB-SubCell"/>
</dbReference>
<evidence type="ECO:0000256" key="7">
    <source>
        <dbReference type="ARBA" id="ARBA00022603"/>
    </source>
</evidence>
<dbReference type="OrthoDB" id="9810297at2"/>
<dbReference type="Pfam" id="PF22458">
    <property type="entry name" value="RsmF-B_ferredox"/>
    <property type="match status" value="1"/>
</dbReference>
<sequence length="451" mass="50275">MTKSNVREAALDVLLKVEKNQAYSHLLLNQTINTHNLAPRDTGLFTEIVYGTIQHQKTLDFYLSPFVKKPLGKLDDWVRLLLRLTVYQTVYLDRVPERAAFYEAVQIAKKRGHKGISGMVNGVLRSLQREGLPDPDSINDPIERMAVKYSHPEWLVSRWTEQFGEERAARICRANLEHPKQTARVNRTKVTVEEAVALLEEDGYEAEKSTIIPDGVIVKKGAIAKSRAFKEGYLSIQDESSMLAGYALGAEQGEAVMDSCAAPGGKTAHIAETMNNIGRLEALDIHQHKAALINEQKNRLDLDLINAKVLDARKAGEVFEEASFDRILVDAPCSGLGVIKRKPDLKWTKSAADTVRLGKIQLDILQAVWPLLRPGGTLVYSTCTVDRDENSTIAASFLEKTPDARPDEGMRDRLPEKLQQVCKSGAELELFPDDFGTDGFYIHAFTKMSSC</sequence>
<keyword evidence="9 14" id="KW-0949">S-adenosyl-L-methionine</keyword>
<dbReference type="Gene3D" id="1.10.940.10">
    <property type="entry name" value="NusB-like"/>
    <property type="match status" value="1"/>
</dbReference>
<evidence type="ECO:0000256" key="1">
    <source>
        <dbReference type="ARBA" id="ARBA00002724"/>
    </source>
</evidence>
<comment type="function">
    <text evidence="1">Specifically methylates the cytosine at position 967 (m5C967) of 16S rRNA.</text>
</comment>
<protein>
    <recommendedName>
        <fullName evidence="4">16S rRNA (cytosine(967)-C(5))-methyltransferase</fullName>
        <ecNumber evidence="4">2.1.1.176</ecNumber>
    </recommendedName>
    <alternativeName>
        <fullName evidence="11">16S rRNA m5C967 methyltransferase</fullName>
    </alternativeName>
    <alternativeName>
        <fullName evidence="12">rRNA (cytosine-C(5)-)-methyltransferase RsmB</fullName>
    </alternativeName>
</protein>
<dbReference type="PROSITE" id="PS01153">
    <property type="entry name" value="NOL1_NOP2_SUN"/>
    <property type="match status" value="1"/>
</dbReference>
<organism evidence="16 17">
    <name type="scientific">Alteribacter lacisalsi</name>
    <dbReference type="NCBI Taxonomy" id="2045244"/>
    <lineage>
        <taxon>Bacteria</taxon>
        <taxon>Bacillati</taxon>
        <taxon>Bacillota</taxon>
        <taxon>Bacilli</taxon>
        <taxon>Bacillales</taxon>
        <taxon>Bacillaceae</taxon>
        <taxon>Alteribacter</taxon>
    </lineage>
</organism>
<dbReference type="GO" id="GO:0008649">
    <property type="term" value="F:rRNA methyltransferase activity"/>
    <property type="evidence" value="ECO:0007669"/>
    <property type="project" value="InterPro"/>
</dbReference>
<feature type="binding site" evidence="14">
    <location>
        <position position="284"/>
    </location>
    <ligand>
        <name>S-adenosyl-L-methionine</name>
        <dbReference type="ChEBI" id="CHEBI:59789"/>
    </ligand>
</feature>
<dbReference type="InterPro" id="IPR006027">
    <property type="entry name" value="NusB_RsmB_TIM44"/>
</dbReference>
<dbReference type="PANTHER" id="PTHR22807:SF53">
    <property type="entry name" value="RIBOSOMAL RNA SMALL SUBUNIT METHYLTRANSFERASE B-RELATED"/>
    <property type="match status" value="1"/>
</dbReference>
<dbReference type="InterPro" id="IPR018314">
    <property type="entry name" value="RsmB/NOL1/NOP2-like_CS"/>
</dbReference>
<reference evidence="16 17" key="1">
    <citation type="submission" date="2017-10" db="EMBL/GenBank/DDBJ databases">
        <title>Bacillus sp. nov., a halophilic bacterium isolated from a Yangshapao Lake.</title>
        <authorList>
            <person name="Wang H."/>
        </authorList>
    </citation>
    <scope>NUCLEOTIDE SEQUENCE [LARGE SCALE GENOMIC DNA]</scope>
    <source>
        <strain evidence="16 17">YSP-3</strain>
    </source>
</reference>
<evidence type="ECO:0000256" key="12">
    <source>
        <dbReference type="ARBA" id="ARBA00031088"/>
    </source>
</evidence>
<dbReference type="InterPro" id="IPR029063">
    <property type="entry name" value="SAM-dependent_MTases_sf"/>
</dbReference>
<keyword evidence="8 14" id="KW-0808">Transferase</keyword>
<gene>
    <name evidence="16" type="ORF">CR205_05070</name>
</gene>
<dbReference type="SUPFAM" id="SSF53335">
    <property type="entry name" value="S-adenosyl-L-methionine-dependent methyltransferases"/>
    <property type="match status" value="1"/>
</dbReference>
<feature type="binding site" evidence="14">
    <location>
        <begin position="260"/>
        <end position="266"/>
    </location>
    <ligand>
        <name>S-adenosyl-L-methionine</name>
        <dbReference type="ChEBI" id="CHEBI:59789"/>
    </ligand>
</feature>
<dbReference type="InterPro" id="IPR004573">
    <property type="entry name" value="rRNA_ssu_MeTfrase_B"/>
</dbReference>
<name>A0A2W0HW92_9BACI</name>
<dbReference type="InterPro" id="IPR035926">
    <property type="entry name" value="NusB-like_sf"/>
</dbReference>
<dbReference type="FunFam" id="3.30.70.1170:FF:000003">
    <property type="entry name" value="16S rRNA (Cytosine(967)-C(5))-methyltransferase RsmB"/>
    <property type="match status" value="1"/>
</dbReference>
<dbReference type="PRINTS" id="PR02008">
    <property type="entry name" value="RCMTFAMILY"/>
</dbReference>
<dbReference type="Pfam" id="PF01189">
    <property type="entry name" value="Methyltr_RsmB-F"/>
    <property type="match status" value="1"/>
</dbReference>
<dbReference type="FunFam" id="1.10.940.10:FF:000006">
    <property type="entry name" value="16S rRNA (Cytosine(967)-C(5))-methyltransferase RsmB"/>
    <property type="match status" value="1"/>
</dbReference>
<evidence type="ECO:0000256" key="3">
    <source>
        <dbReference type="ARBA" id="ARBA00007494"/>
    </source>
</evidence>
<comment type="catalytic activity">
    <reaction evidence="13">
        <text>cytidine(967) in 16S rRNA + S-adenosyl-L-methionine = 5-methylcytidine(967) in 16S rRNA + S-adenosyl-L-homocysteine + H(+)</text>
        <dbReference type="Rhea" id="RHEA:42748"/>
        <dbReference type="Rhea" id="RHEA-COMP:10219"/>
        <dbReference type="Rhea" id="RHEA-COMP:10220"/>
        <dbReference type="ChEBI" id="CHEBI:15378"/>
        <dbReference type="ChEBI" id="CHEBI:57856"/>
        <dbReference type="ChEBI" id="CHEBI:59789"/>
        <dbReference type="ChEBI" id="CHEBI:74483"/>
        <dbReference type="ChEBI" id="CHEBI:82748"/>
        <dbReference type="EC" id="2.1.1.176"/>
    </reaction>
</comment>
<evidence type="ECO:0000256" key="6">
    <source>
        <dbReference type="ARBA" id="ARBA00022552"/>
    </source>
</evidence>
<dbReference type="NCBIfam" id="NF011494">
    <property type="entry name" value="PRK14902.1"/>
    <property type="match status" value="1"/>
</dbReference>
<dbReference type="PANTHER" id="PTHR22807">
    <property type="entry name" value="NOP2 YEAST -RELATED NOL1/NOP2/FMU SUN DOMAIN-CONTAINING"/>
    <property type="match status" value="1"/>
</dbReference>
<keyword evidence="6" id="KW-0698">rRNA processing</keyword>
<dbReference type="EMBL" id="PDOF01000001">
    <property type="protein sequence ID" value="PYZ97968.1"/>
    <property type="molecule type" value="Genomic_DNA"/>
</dbReference>
<keyword evidence="5" id="KW-0963">Cytoplasm</keyword>
<proteinExistence type="inferred from homology"/>
<dbReference type="GO" id="GO:0003723">
    <property type="term" value="F:RNA binding"/>
    <property type="evidence" value="ECO:0007669"/>
    <property type="project" value="UniProtKB-UniRule"/>
</dbReference>
<feature type="domain" description="SAM-dependent MTase RsmB/NOP-type" evidence="15">
    <location>
        <begin position="171"/>
        <end position="448"/>
    </location>
</feature>
<evidence type="ECO:0000313" key="17">
    <source>
        <dbReference type="Proteomes" id="UP000248066"/>
    </source>
</evidence>
<dbReference type="InterPro" id="IPR054728">
    <property type="entry name" value="RsmB-like_ferredoxin"/>
</dbReference>
<dbReference type="InterPro" id="IPR001678">
    <property type="entry name" value="MeTrfase_RsmB-F_NOP2_dom"/>
</dbReference>
<evidence type="ECO:0000256" key="8">
    <source>
        <dbReference type="ARBA" id="ARBA00022679"/>
    </source>
</evidence>
<comment type="caution">
    <text evidence="16">The sequence shown here is derived from an EMBL/GenBank/DDBJ whole genome shotgun (WGS) entry which is preliminary data.</text>
</comment>
<evidence type="ECO:0000256" key="4">
    <source>
        <dbReference type="ARBA" id="ARBA00012140"/>
    </source>
</evidence>
<dbReference type="Gene3D" id="3.40.50.150">
    <property type="entry name" value="Vaccinia Virus protein VP39"/>
    <property type="match status" value="1"/>
</dbReference>
<dbReference type="Gene3D" id="3.30.70.1170">
    <property type="entry name" value="Sun protein, domain 3"/>
    <property type="match status" value="1"/>
</dbReference>
<keyword evidence="17" id="KW-1185">Reference proteome</keyword>
<feature type="active site" description="Nucleophile" evidence="14">
    <location>
        <position position="383"/>
    </location>
</feature>
<evidence type="ECO:0000256" key="13">
    <source>
        <dbReference type="ARBA" id="ARBA00047283"/>
    </source>
</evidence>
<evidence type="ECO:0000313" key="16">
    <source>
        <dbReference type="EMBL" id="PYZ97968.1"/>
    </source>
</evidence>
<dbReference type="InterPro" id="IPR049560">
    <property type="entry name" value="MeTrfase_RsmB-F_NOP2_cat"/>
</dbReference>
<evidence type="ECO:0000256" key="2">
    <source>
        <dbReference type="ARBA" id="ARBA00004496"/>
    </source>
</evidence>
<dbReference type="EC" id="2.1.1.176" evidence="4"/>
<feature type="binding site" evidence="14">
    <location>
        <position position="311"/>
    </location>
    <ligand>
        <name>S-adenosyl-L-methionine</name>
        <dbReference type="ChEBI" id="CHEBI:59789"/>
    </ligand>
</feature>
<dbReference type="Proteomes" id="UP000248066">
    <property type="component" value="Unassembled WGS sequence"/>
</dbReference>
<keyword evidence="7 14" id="KW-0489">Methyltransferase</keyword>
<comment type="similarity">
    <text evidence="3 14">Belongs to the class I-like SAM-binding methyltransferase superfamily. RsmB/NOP family.</text>
</comment>
<dbReference type="FunFam" id="3.40.50.150:FF:000022">
    <property type="entry name" value="Ribosomal RNA small subunit methyltransferase B"/>
    <property type="match status" value="1"/>
</dbReference>
<evidence type="ECO:0000259" key="15">
    <source>
        <dbReference type="PROSITE" id="PS51686"/>
    </source>
</evidence>
<evidence type="ECO:0000256" key="9">
    <source>
        <dbReference type="ARBA" id="ARBA00022691"/>
    </source>
</evidence>
<evidence type="ECO:0000256" key="10">
    <source>
        <dbReference type="ARBA" id="ARBA00022884"/>
    </source>
</evidence>
<dbReference type="AlphaFoldDB" id="A0A2W0HW92"/>
<dbReference type="PROSITE" id="PS51686">
    <property type="entry name" value="SAM_MT_RSMB_NOP"/>
    <property type="match status" value="1"/>
</dbReference>
<evidence type="ECO:0000256" key="14">
    <source>
        <dbReference type="PROSITE-ProRule" id="PRU01023"/>
    </source>
</evidence>
<comment type="subcellular location">
    <subcellularLocation>
        <location evidence="2">Cytoplasm</location>
    </subcellularLocation>
</comment>
<dbReference type="InterPro" id="IPR023267">
    <property type="entry name" value="RCMT"/>
</dbReference>
<evidence type="ECO:0000256" key="5">
    <source>
        <dbReference type="ARBA" id="ARBA00022490"/>
    </source>
</evidence>
<accession>A0A2W0HW92</accession>
<dbReference type="NCBIfam" id="TIGR00563">
    <property type="entry name" value="rsmB"/>
    <property type="match status" value="1"/>
</dbReference>
<dbReference type="Pfam" id="PF01029">
    <property type="entry name" value="NusB"/>
    <property type="match status" value="1"/>
</dbReference>
<dbReference type="GO" id="GO:0006355">
    <property type="term" value="P:regulation of DNA-templated transcription"/>
    <property type="evidence" value="ECO:0007669"/>
    <property type="project" value="InterPro"/>
</dbReference>
<keyword evidence="10 14" id="KW-0694">RNA-binding</keyword>
<evidence type="ECO:0000256" key="11">
    <source>
        <dbReference type="ARBA" id="ARBA00030399"/>
    </source>
</evidence>
<dbReference type="RefSeq" id="WP_110517575.1">
    <property type="nucleotide sequence ID" value="NZ_PDOF01000001.1"/>
</dbReference>
<feature type="binding site" evidence="14">
    <location>
        <position position="330"/>
    </location>
    <ligand>
        <name>S-adenosyl-L-methionine</name>
        <dbReference type="ChEBI" id="CHEBI:59789"/>
    </ligand>
</feature>
<dbReference type="SUPFAM" id="SSF48013">
    <property type="entry name" value="NusB-like"/>
    <property type="match status" value="1"/>
</dbReference>